<keyword evidence="3" id="KW-1185">Reference proteome</keyword>
<protein>
    <submittedName>
        <fullName evidence="2">AAA family ATPase</fullName>
    </submittedName>
</protein>
<evidence type="ECO:0000259" key="1">
    <source>
        <dbReference type="Pfam" id="PF13521"/>
    </source>
</evidence>
<dbReference type="InterPro" id="IPR014729">
    <property type="entry name" value="Rossmann-like_a/b/a_fold"/>
</dbReference>
<dbReference type="SUPFAM" id="SSF52374">
    <property type="entry name" value="Nucleotidylyl transferase"/>
    <property type="match status" value="1"/>
</dbReference>
<dbReference type="Gene3D" id="3.40.50.620">
    <property type="entry name" value="HUPs"/>
    <property type="match status" value="1"/>
</dbReference>
<accession>A0A9X3SA76</accession>
<dbReference type="PANTHER" id="PTHR37512:SF1">
    <property type="entry name" value="NADR_TTD14 AAA DOMAIN-CONTAINING PROTEIN"/>
    <property type="match status" value="1"/>
</dbReference>
<comment type="caution">
    <text evidence="2">The sequence shown here is derived from an EMBL/GenBank/DDBJ whole genome shotgun (WGS) entry which is preliminary data.</text>
</comment>
<evidence type="ECO:0000313" key="2">
    <source>
        <dbReference type="EMBL" id="MDA0183348.1"/>
    </source>
</evidence>
<dbReference type="RefSeq" id="WP_270027738.1">
    <property type="nucleotide sequence ID" value="NZ_JAPDDP010000051.1"/>
</dbReference>
<organism evidence="2 3">
    <name type="scientific">Solirubrobacter phytolaccae</name>
    <dbReference type="NCBI Taxonomy" id="1404360"/>
    <lineage>
        <taxon>Bacteria</taxon>
        <taxon>Bacillati</taxon>
        <taxon>Actinomycetota</taxon>
        <taxon>Thermoleophilia</taxon>
        <taxon>Solirubrobacterales</taxon>
        <taxon>Solirubrobacteraceae</taxon>
        <taxon>Solirubrobacter</taxon>
    </lineage>
</organism>
<dbReference type="SUPFAM" id="SSF52540">
    <property type="entry name" value="P-loop containing nucleoside triphosphate hydrolases"/>
    <property type="match status" value="1"/>
</dbReference>
<feature type="domain" description="NadR/Ttd14 AAA" evidence="1">
    <location>
        <begin position="152"/>
        <end position="305"/>
    </location>
</feature>
<dbReference type="InterPro" id="IPR052735">
    <property type="entry name" value="NAD_biosynth-regulator"/>
</dbReference>
<name>A0A9X3SA76_9ACTN</name>
<dbReference type="PANTHER" id="PTHR37512">
    <property type="entry name" value="TRIFUNCTIONAL NAD BIOSYNTHESIS/REGULATOR PROTEIN NADR"/>
    <property type="match status" value="1"/>
</dbReference>
<dbReference type="Proteomes" id="UP001147653">
    <property type="component" value="Unassembled WGS sequence"/>
</dbReference>
<sequence length="317" mass="35723">MAHRHGLVLGKFLPPHGGHHELVDHALERCDRVTVLVLGSVTERIPLALRREWMRARHPAARVVAGWNELPIDFEDPHVHDLHIALMERLLNEPIDAVFTGEAYGDMLAERWGVEHVCNPRSGLISGTQVRADPAAFWDQLTPPVRAYLCRRVVITGAESTGTTTLARALADRLGTSWVPEVGREVTEQRGLEYTWTNADFAMIARRQQRNEDRAALTSGPILVCDTDALATCIWQERYLGRSTADVEAIAASRTYNLTVLTADDIPFVQDGYRDGEHIRGWMTQRFRERLRQPWIEVRGTVDERVEAVLTALSSRA</sequence>
<gene>
    <name evidence="2" type="ORF">OJ997_23765</name>
</gene>
<dbReference type="InterPro" id="IPR038727">
    <property type="entry name" value="NadR/Ttd14_AAA_dom"/>
</dbReference>
<evidence type="ECO:0000313" key="3">
    <source>
        <dbReference type="Proteomes" id="UP001147653"/>
    </source>
</evidence>
<dbReference type="InterPro" id="IPR027417">
    <property type="entry name" value="P-loop_NTPase"/>
</dbReference>
<dbReference type="EMBL" id="JAPDDP010000051">
    <property type="protein sequence ID" value="MDA0183348.1"/>
    <property type="molecule type" value="Genomic_DNA"/>
</dbReference>
<reference evidence="2" key="1">
    <citation type="submission" date="2022-10" db="EMBL/GenBank/DDBJ databases">
        <title>The WGS of Solirubrobacter phytolaccae KCTC 29190.</title>
        <authorList>
            <person name="Jiang Z."/>
        </authorList>
    </citation>
    <scope>NUCLEOTIDE SEQUENCE</scope>
    <source>
        <strain evidence="2">KCTC 29190</strain>
    </source>
</reference>
<dbReference type="Pfam" id="PF13521">
    <property type="entry name" value="AAA_28"/>
    <property type="match status" value="1"/>
</dbReference>
<dbReference type="AlphaFoldDB" id="A0A9X3SA76"/>
<proteinExistence type="predicted"/>
<dbReference type="Gene3D" id="3.40.50.300">
    <property type="entry name" value="P-loop containing nucleotide triphosphate hydrolases"/>
    <property type="match status" value="1"/>
</dbReference>